<dbReference type="HOGENOM" id="CLU_3008116_0_0_5"/>
<accession>A9D4F4</accession>
<feature type="compositionally biased region" description="Basic and acidic residues" evidence="1">
    <location>
        <begin position="1"/>
        <end position="10"/>
    </location>
</feature>
<gene>
    <name evidence="2" type="ORF">HPDFL43_05440</name>
</gene>
<evidence type="ECO:0000313" key="3">
    <source>
        <dbReference type="Proteomes" id="UP000004291"/>
    </source>
</evidence>
<feature type="region of interest" description="Disordered" evidence="1">
    <location>
        <begin position="1"/>
        <end position="56"/>
    </location>
</feature>
<name>A9D4F4_HOEPD</name>
<evidence type="ECO:0000313" key="2">
    <source>
        <dbReference type="EMBL" id="EDQ33871.1"/>
    </source>
</evidence>
<reference evidence="2 3" key="2">
    <citation type="submission" date="2012-06" db="EMBL/GenBank/DDBJ databases">
        <authorList>
            <person name="Fiebig A."/>
        </authorList>
    </citation>
    <scope>NUCLEOTIDE SEQUENCE [LARGE SCALE GENOMIC DNA]</scope>
    <source>
        <strain evidence="2 3">DFL-43</strain>
    </source>
</reference>
<dbReference type="AlphaFoldDB" id="A9D4F4"/>
<sequence length="56" mass="5845">MIRFKAKPDDIPAAPAGKAAKAASKAKPKSTVEPDATATPEKDLLDLEAKPTDKQA</sequence>
<dbReference type="Proteomes" id="UP000004291">
    <property type="component" value="Chromosome"/>
</dbReference>
<dbReference type="EMBL" id="ABIA03000002">
    <property type="protein sequence ID" value="EDQ33871.1"/>
    <property type="molecule type" value="Genomic_DNA"/>
</dbReference>
<feature type="compositionally biased region" description="Low complexity" evidence="1">
    <location>
        <begin position="11"/>
        <end position="25"/>
    </location>
</feature>
<comment type="caution">
    <text evidence="2">The sequence shown here is derived from an EMBL/GenBank/DDBJ whole genome shotgun (WGS) entry which is preliminary data.</text>
</comment>
<protein>
    <submittedName>
        <fullName evidence="2">Uncharacterized protein</fullName>
    </submittedName>
</protein>
<reference evidence="2 3" key="1">
    <citation type="submission" date="2007-10" db="EMBL/GenBank/DDBJ databases">
        <authorList>
            <person name="Wagner-Dobler I."/>
            <person name="Ferriera S."/>
            <person name="Johnson J."/>
            <person name="Kravitz S."/>
            <person name="Beeson K."/>
            <person name="Sutton G."/>
            <person name="Rogers Y.-H."/>
            <person name="Friedman R."/>
            <person name="Frazier M."/>
            <person name="Venter J.C."/>
        </authorList>
    </citation>
    <scope>NUCLEOTIDE SEQUENCE [LARGE SCALE GENOMIC DNA]</scope>
    <source>
        <strain evidence="2 3">DFL-43</strain>
    </source>
</reference>
<evidence type="ECO:0000256" key="1">
    <source>
        <dbReference type="SAM" id="MobiDB-lite"/>
    </source>
</evidence>
<proteinExistence type="predicted"/>
<keyword evidence="3" id="KW-1185">Reference proteome</keyword>
<dbReference type="RefSeq" id="WP_007196877.1">
    <property type="nucleotide sequence ID" value="NZ_CM002917.1"/>
</dbReference>
<organism evidence="2 3">
    <name type="scientific">Hoeflea phototrophica (strain DSM 17068 / NCIMB 14078 / DFL-43)</name>
    <dbReference type="NCBI Taxonomy" id="411684"/>
    <lineage>
        <taxon>Bacteria</taxon>
        <taxon>Pseudomonadati</taxon>
        <taxon>Pseudomonadota</taxon>
        <taxon>Alphaproteobacteria</taxon>
        <taxon>Hyphomicrobiales</taxon>
        <taxon>Rhizobiaceae</taxon>
        <taxon>Hoeflea</taxon>
    </lineage>
</organism>
<feature type="compositionally biased region" description="Basic and acidic residues" evidence="1">
    <location>
        <begin position="40"/>
        <end position="56"/>
    </location>
</feature>